<gene>
    <name evidence="2" type="ORF">LSINAPIS_LOCUS4592</name>
</gene>
<sequence>MPLGLLKKHSSKHNVVTGRIPAGQPINIGNGRGNTNIVAITDADPNTDVYIGHKNSGDRGNNGYANDGYGNNGYGNDGYGNNGNGNNGYKNDGYDSTDRLQGPNSGILVTKRKDGTDNVYLYNKNTKPKGGNNNIVVINENRNGDADFVALQGGGRSGESYIAISNNPNKHQRPSHNEQSKLSSRSGYYGESQYRY</sequence>
<name>A0A5E4Q1I0_9NEOP</name>
<protein>
    <submittedName>
        <fullName evidence="2">Uncharacterized protein</fullName>
    </submittedName>
</protein>
<keyword evidence="3" id="KW-1185">Reference proteome</keyword>
<evidence type="ECO:0000313" key="3">
    <source>
        <dbReference type="Proteomes" id="UP000324832"/>
    </source>
</evidence>
<proteinExistence type="predicted"/>
<feature type="region of interest" description="Disordered" evidence="1">
    <location>
        <begin position="86"/>
        <end position="108"/>
    </location>
</feature>
<reference evidence="2 3" key="1">
    <citation type="submission" date="2017-07" db="EMBL/GenBank/DDBJ databases">
        <authorList>
            <person name="Talla V."/>
            <person name="Backstrom N."/>
        </authorList>
    </citation>
    <scope>NUCLEOTIDE SEQUENCE [LARGE SCALE GENOMIC DNA]</scope>
</reference>
<dbReference type="Proteomes" id="UP000324832">
    <property type="component" value="Unassembled WGS sequence"/>
</dbReference>
<organism evidence="2 3">
    <name type="scientific">Leptidea sinapis</name>
    <dbReference type="NCBI Taxonomy" id="189913"/>
    <lineage>
        <taxon>Eukaryota</taxon>
        <taxon>Metazoa</taxon>
        <taxon>Ecdysozoa</taxon>
        <taxon>Arthropoda</taxon>
        <taxon>Hexapoda</taxon>
        <taxon>Insecta</taxon>
        <taxon>Pterygota</taxon>
        <taxon>Neoptera</taxon>
        <taxon>Endopterygota</taxon>
        <taxon>Lepidoptera</taxon>
        <taxon>Glossata</taxon>
        <taxon>Ditrysia</taxon>
        <taxon>Papilionoidea</taxon>
        <taxon>Pieridae</taxon>
        <taxon>Dismorphiinae</taxon>
        <taxon>Leptidea</taxon>
    </lineage>
</organism>
<accession>A0A5E4Q1I0</accession>
<evidence type="ECO:0000256" key="1">
    <source>
        <dbReference type="SAM" id="MobiDB-lite"/>
    </source>
</evidence>
<evidence type="ECO:0000313" key="2">
    <source>
        <dbReference type="EMBL" id="VVC92072.1"/>
    </source>
</evidence>
<feature type="region of interest" description="Disordered" evidence="1">
    <location>
        <begin position="164"/>
        <end position="196"/>
    </location>
</feature>
<dbReference type="EMBL" id="FZQP02001215">
    <property type="protein sequence ID" value="VVC92072.1"/>
    <property type="molecule type" value="Genomic_DNA"/>
</dbReference>
<dbReference type="AlphaFoldDB" id="A0A5E4Q1I0"/>